<feature type="non-terminal residue" evidence="4">
    <location>
        <position position="253"/>
    </location>
</feature>
<name>A0A382KCJ9_9ZZZZ</name>
<sequence>MSRYAILLLRKNQSGIKQIHIGSALVLSLFCLLVMGSAAMSFLFYRQEQMMNSQLQIILEQETVQADLQRRIDMFDGREARIDFLEDYVEELKQNAYNSDITLKKNLALLESSLSRFSRLHESMCGILDVQCGRKVFNSEDSRETLAWLEQVQNDLEMMDSSIREFALNRKSYEAQATRIEELESQVREMEQNLVEHVEFIKVNQNTVDRLNKQISQSTGIALDRKSTQTKAVKSKKGRGGPSALDSWTLENP</sequence>
<dbReference type="AlphaFoldDB" id="A0A382KCJ9"/>
<keyword evidence="3" id="KW-0472">Membrane</keyword>
<keyword evidence="1" id="KW-0175">Coiled coil</keyword>
<evidence type="ECO:0000313" key="4">
    <source>
        <dbReference type="EMBL" id="SVC20747.1"/>
    </source>
</evidence>
<proteinExistence type="predicted"/>
<gene>
    <name evidence="4" type="ORF">METZ01_LOCUS273601</name>
</gene>
<evidence type="ECO:0000256" key="3">
    <source>
        <dbReference type="SAM" id="Phobius"/>
    </source>
</evidence>
<feature type="region of interest" description="Disordered" evidence="2">
    <location>
        <begin position="222"/>
        <end position="253"/>
    </location>
</feature>
<reference evidence="4" key="1">
    <citation type="submission" date="2018-05" db="EMBL/GenBank/DDBJ databases">
        <authorList>
            <person name="Lanie J.A."/>
            <person name="Ng W.-L."/>
            <person name="Kazmierczak K.M."/>
            <person name="Andrzejewski T.M."/>
            <person name="Davidsen T.M."/>
            <person name="Wayne K.J."/>
            <person name="Tettelin H."/>
            <person name="Glass J.I."/>
            <person name="Rusch D."/>
            <person name="Podicherti R."/>
            <person name="Tsui H.-C.T."/>
            <person name="Winkler M.E."/>
        </authorList>
    </citation>
    <scope>NUCLEOTIDE SEQUENCE</scope>
</reference>
<feature type="transmembrane region" description="Helical" evidence="3">
    <location>
        <begin position="21"/>
        <end position="45"/>
    </location>
</feature>
<evidence type="ECO:0000256" key="2">
    <source>
        <dbReference type="SAM" id="MobiDB-lite"/>
    </source>
</evidence>
<evidence type="ECO:0000256" key="1">
    <source>
        <dbReference type="SAM" id="Coils"/>
    </source>
</evidence>
<accession>A0A382KCJ9</accession>
<dbReference type="EMBL" id="UINC01079081">
    <property type="protein sequence ID" value="SVC20747.1"/>
    <property type="molecule type" value="Genomic_DNA"/>
</dbReference>
<organism evidence="4">
    <name type="scientific">marine metagenome</name>
    <dbReference type="NCBI Taxonomy" id="408172"/>
    <lineage>
        <taxon>unclassified sequences</taxon>
        <taxon>metagenomes</taxon>
        <taxon>ecological metagenomes</taxon>
    </lineage>
</organism>
<feature type="coiled-coil region" evidence="1">
    <location>
        <begin position="173"/>
        <end position="200"/>
    </location>
</feature>
<keyword evidence="3" id="KW-0812">Transmembrane</keyword>
<keyword evidence="3" id="KW-1133">Transmembrane helix</keyword>
<protein>
    <submittedName>
        <fullName evidence="4">Uncharacterized protein</fullName>
    </submittedName>
</protein>